<dbReference type="CDD" id="cd06259">
    <property type="entry name" value="YdcF-like"/>
    <property type="match status" value="1"/>
</dbReference>
<proteinExistence type="predicted"/>
<evidence type="ECO:0000313" key="3">
    <source>
        <dbReference type="EMBL" id="UJF36014.1"/>
    </source>
</evidence>
<keyword evidence="1" id="KW-1133">Transmembrane helix</keyword>
<name>A0ABY3SPV4_9BACL</name>
<evidence type="ECO:0000313" key="4">
    <source>
        <dbReference type="Proteomes" id="UP001649230"/>
    </source>
</evidence>
<dbReference type="InterPro" id="IPR014729">
    <property type="entry name" value="Rossmann-like_a/b/a_fold"/>
</dbReference>
<feature type="domain" description="DUF218" evidence="2">
    <location>
        <begin position="69"/>
        <end position="204"/>
    </location>
</feature>
<gene>
    <name evidence="3" type="ORF">L0M14_13605</name>
</gene>
<dbReference type="InterPro" id="IPR003848">
    <property type="entry name" value="DUF218"/>
</dbReference>
<protein>
    <submittedName>
        <fullName evidence="3">YdcF family protein</fullName>
    </submittedName>
</protein>
<evidence type="ECO:0000256" key="1">
    <source>
        <dbReference type="SAM" id="Phobius"/>
    </source>
</evidence>
<keyword evidence="1" id="KW-0472">Membrane</keyword>
<keyword evidence="4" id="KW-1185">Reference proteome</keyword>
<keyword evidence="1" id="KW-0812">Transmembrane</keyword>
<dbReference type="Gene3D" id="3.40.50.620">
    <property type="entry name" value="HUPs"/>
    <property type="match status" value="1"/>
</dbReference>
<dbReference type="Pfam" id="PF02698">
    <property type="entry name" value="DUF218"/>
    <property type="match status" value="1"/>
</dbReference>
<dbReference type="InterPro" id="IPR051599">
    <property type="entry name" value="Cell_Envelope_Assoc"/>
</dbReference>
<organism evidence="3 4">
    <name type="scientific">Paenibacillus hexagrammi</name>
    <dbReference type="NCBI Taxonomy" id="2908839"/>
    <lineage>
        <taxon>Bacteria</taxon>
        <taxon>Bacillati</taxon>
        <taxon>Bacillota</taxon>
        <taxon>Bacilli</taxon>
        <taxon>Bacillales</taxon>
        <taxon>Paenibacillaceae</taxon>
        <taxon>Paenibacillus</taxon>
    </lineage>
</organism>
<dbReference type="RefSeq" id="WP_235122570.1">
    <property type="nucleotide sequence ID" value="NZ_CP090978.1"/>
</dbReference>
<accession>A0ABY3SPV4</accession>
<dbReference type="Proteomes" id="UP001649230">
    <property type="component" value="Chromosome"/>
</dbReference>
<reference evidence="3 4" key="1">
    <citation type="journal article" date="2024" name="Int. J. Syst. Evol. Microbiol.">
        <title>Paenibacillus hexagrammi sp. nov., a novel bacterium isolated from the gut content of Hexagrammos agrammus.</title>
        <authorList>
            <person name="Jung H.K."/>
            <person name="Kim D.G."/>
            <person name="Zin H."/>
            <person name="Park J."/>
            <person name="Jung H."/>
            <person name="Kim Y.O."/>
            <person name="Kong H.J."/>
            <person name="Kim J.W."/>
            <person name="Kim Y.S."/>
        </authorList>
    </citation>
    <scope>NUCLEOTIDE SEQUENCE [LARGE SCALE GENOMIC DNA]</scope>
    <source>
        <strain evidence="3 4">YPD9-1</strain>
    </source>
</reference>
<dbReference type="PANTHER" id="PTHR30336:SF20">
    <property type="entry name" value="DUF218 DOMAIN-CONTAINING PROTEIN"/>
    <property type="match status" value="1"/>
</dbReference>
<feature type="transmembrane region" description="Helical" evidence="1">
    <location>
        <begin position="33"/>
        <end position="51"/>
    </location>
</feature>
<evidence type="ECO:0000259" key="2">
    <source>
        <dbReference type="Pfam" id="PF02698"/>
    </source>
</evidence>
<sequence>MKTTVNRSKKGNTRQSRKSAAGAFGLVVGRLRLLLRWTLVVAVILAAWFVYMEWKVQSSPHQTLPEQADVGIVLGASLRKDLPSPGLKERLDLAYSLYQQGKFQKIIVSGGLDHNGSKLTEAEGMRNYLAEKGIPQDQILLEPKATSTYENLLYSKEIMDKLGLVSSIVITHTYHGSRSLDIAQTVGLKKPVVATTDSEVLFMPYHEARETLAYTKWIWTKIMLKVGI</sequence>
<dbReference type="EMBL" id="CP090978">
    <property type="protein sequence ID" value="UJF36014.1"/>
    <property type="molecule type" value="Genomic_DNA"/>
</dbReference>
<dbReference type="PANTHER" id="PTHR30336">
    <property type="entry name" value="INNER MEMBRANE PROTEIN, PROBABLE PERMEASE"/>
    <property type="match status" value="1"/>
</dbReference>